<gene>
    <name evidence="2" type="ORF">HPBE_LOCUS25204</name>
</gene>
<dbReference type="WBParaSite" id="HPBE_0002520501-mRNA-1">
    <property type="protein sequence ID" value="HPBE_0002520501-mRNA-1"/>
    <property type="gene ID" value="HPBE_0002520501"/>
</dbReference>
<evidence type="ECO:0000259" key="1">
    <source>
        <dbReference type="Pfam" id="PF12054"/>
    </source>
</evidence>
<dbReference type="Pfam" id="PF12054">
    <property type="entry name" value="DUF3535"/>
    <property type="match status" value="1"/>
</dbReference>
<proteinExistence type="predicted"/>
<reference evidence="2 3" key="1">
    <citation type="submission" date="2018-11" db="EMBL/GenBank/DDBJ databases">
        <authorList>
            <consortium name="Pathogen Informatics"/>
        </authorList>
    </citation>
    <scope>NUCLEOTIDE SEQUENCE [LARGE SCALE GENOMIC DNA]</scope>
</reference>
<evidence type="ECO:0000313" key="2">
    <source>
        <dbReference type="EMBL" id="VDP49730.1"/>
    </source>
</evidence>
<sequence>MRGTQTEAPLMLLQLCDSFLRAPTKNYDELASAVNHLTMDCKEFIDYCVNRGVDRNQLSLGDSGSAEEISRMAYEQCLALLSAPNHIESLTNRFNVLCDSIEFTKLAVKTNTARVAAFVASALFYFGFAPEKLTPMVRPLVECMQNEQNSTVSAEVFRGAVPLMIAYSWPRSPRPYVKVLSRAIDMFSSCANRVPKPKDWSAEEAQSTIISMQRHETEKVLPSPQSANAELMFLVSSSSSFATC</sequence>
<dbReference type="OrthoDB" id="10252227at2759"/>
<accession>A0A3P8E3H1</accession>
<dbReference type="InterPro" id="IPR022707">
    <property type="entry name" value="Mot1_central_dom"/>
</dbReference>
<protein>
    <submittedName>
        <fullName evidence="4">DUF3535 domain-containing protein</fullName>
    </submittedName>
</protein>
<evidence type="ECO:0000313" key="4">
    <source>
        <dbReference type="WBParaSite" id="HPBE_0002520501-mRNA-1"/>
    </source>
</evidence>
<keyword evidence="3" id="KW-1185">Reference proteome</keyword>
<reference evidence="4" key="2">
    <citation type="submission" date="2019-09" db="UniProtKB">
        <authorList>
            <consortium name="WormBaseParasite"/>
        </authorList>
    </citation>
    <scope>IDENTIFICATION</scope>
</reference>
<evidence type="ECO:0000313" key="3">
    <source>
        <dbReference type="Proteomes" id="UP000050761"/>
    </source>
</evidence>
<organism evidence="3 4">
    <name type="scientific">Heligmosomoides polygyrus</name>
    <name type="common">Parasitic roundworm</name>
    <dbReference type="NCBI Taxonomy" id="6339"/>
    <lineage>
        <taxon>Eukaryota</taxon>
        <taxon>Metazoa</taxon>
        <taxon>Ecdysozoa</taxon>
        <taxon>Nematoda</taxon>
        <taxon>Chromadorea</taxon>
        <taxon>Rhabditida</taxon>
        <taxon>Rhabditina</taxon>
        <taxon>Rhabditomorpha</taxon>
        <taxon>Strongyloidea</taxon>
        <taxon>Heligmosomidae</taxon>
        <taxon>Heligmosomoides</taxon>
    </lineage>
</organism>
<accession>A0A183GR85</accession>
<name>A0A183GR85_HELPZ</name>
<dbReference type="Proteomes" id="UP000050761">
    <property type="component" value="Unassembled WGS sequence"/>
</dbReference>
<dbReference type="EMBL" id="UZAH01037514">
    <property type="protein sequence ID" value="VDP49730.1"/>
    <property type="molecule type" value="Genomic_DNA"/>
</dbReference>
<dbReference type="AlphaFoldDB" id="A0A183GR85"/>
<feature type="domain" description="Mot1 central" evidence="1">
    <location>
        <begin position="14"/>
        <end position="220"/>
    </location>
</feature>